<comment type="caution">
    <text evidence="2">The sequence shown here is derived from an EMBL/GenBank/DDBJ whole genome shotgun (WGS) entry which is preliminary data.</text>
</comment>
<organism evidence="2 3">
    <name type="scientific">Ancylostoma ceylanicum</name>
    <dbReference type="NCBI Taxonomy" id="53326"/>
    <lineage>
        <taxon>Eukaryota</taxon>
        <taxon>Metazoa</taxon>
        <taxon>Ecdysozoa</taxon>
        <taxon>Nematoda</taxon>
        <taxon>Chromadorea</taxon>
        <taxon>Rhabditida</taxon>
        <taxon>Rhabditina</taxon>
        <taxon>Rhabditomorpha</taxon>
        <taxon>Strongyloidea</taxon>
        <taxon>Ancylostomatidae</taxon>
        <taxon>Ancylostomatinae</taxon>
        <taxon>Ancylostoma</taxon>
    </lineage>
</organism>
<sequence length="95" mass="10725">MPETVPRGRLQGCLRWLWSRPQPIVVQLEAAPGRQQTTSQLNDRRLRPPAQLPPLLPPASYDDATSHDLRQPASHHRTQPAMQPDAVKKKICSCM</sequence>
<keyword evidence="3" id="KW-1185">Reference proteome</keyword>
<gene>
    <name evidence="2" type="primary">Acey_s0105.g3652</name>
    <name evidence="2" type="ORF">Y032_0105g3652</name>
</gene>
<accession>A0A016TFA4</accession>
<evidence type="ECO:0000256" key="1">
    <source>
        <dbReference type="SAM" id="MobiDB-lite"/>
    </source>
</evidence>
<feature type="region of interest" description="Disordered" evidence="1">
    <location>
        <begin position="28"/>
        <end position="88"/>
    </location>
</feature>
<name>A0A016TFA4_9BILA</name>
<dbReference type="EMBL" id="JARK01001441">
    <property type="protein sequence ID" value="EYC01614.1"/>
    <property type="molecule type" value="Genomic_DNA"/>
</dbReference>
<reference evidence="3" key="1">
    <citation type="journal article" date="2015" name="Nat. Genet.">
        <title>The genome and transcriptome of the zoonotic hookworm Ancylostoma ceylanicum identify infection-specific gene families.</title>
        <authorList>
            <person name="Schwarz E.M."/>
            <person name="Hu Y."/>
            <person name="Antoshechkin I."/>
            <person name="Miller M.M."/>
            <person name="Sternberg P.W."/>
            <person name="Aroian R.V."/>
        </authorList>
    </citation>
    <scope>NUCLEOTIDE SEQUENCE</scope>
    <source>
        <strain evidence="3">HY135</strain>
    </source>
</reference>
<proteinExistence type="predicted"/>
<dbReference type="AlphaFoldDB" id="A0A016TFA4"/>
<protein>
    <submittedName>
        <fullName evidence="2">Uncharacterized protein</fullName>
    </submittedName>
</protein>
<evidence type="ECO:0000313" key="2">
    <source>
        <dbReference type="EMBL" id="EYC01614.1"/>
    </source>
</evidence>
<evidence type="ECO:0000313" key="3">
    <source>
        <dbReference type="Proteomes" id="UP000024635"/>
    </source>
</evidence>
<dbReference type="Proteomes" id="UP000024635">
    <property type="component" value="Unassembled WGS sequence"/>
</dbReference>